<evidence type="ECO:0000259" key="5">
    <source>
        <dbReference type="PROSITE" id="PS51767"/>
    </source>
</evidence>
<evidence type="ECO:0000313" key="6">
    <source>
        <dbReference type="EMBL" id="POS76605.1"/>
    </source>
</evidence>
<dbReference type="GO" id="GO:0006508">
    <property type="term" value="P:proteolysis"/>
    <property type="evidence" value="ECO:0007669"/>
    <property type="project" value="UniProtKB-KW"/>
</dbReference>
<keyword evidence="4" id="KW-0732">Signal</keyword>
<evidence type="ECO:0000313" key="7">
    <source>
        <dbReference type="Proteomes" id="UP000094444"/>
    </source>
</evidence>
<protein>
    <recommendedName>
        <fullName evidence="5">Peptidase A1 domain-containing protein</fullName>
    </recommendedName>
</protein>
<dbReference type="Proteomes" id="UP000094444">
    <property type="component" value="Unassembled WGS sequence"/>
</dbReference>
<dbReference type="InterPro" id="IPR001969">
    <property type="entry name" value="Aspartic_peptidase_AS"/>
</dbReference>
<keyword evidence="3" id="KW-0645">Protease</keyword>
<dbReference type="PROSITE" id="PS00141">
    <property type="entry name" value="ASP_PROTEASE"/>
    <property type="match status" value="1"/>
</dbReference>
<dbReference type="PRINTS" id="PR00792">
    <property type="entry name" value="PEPSIN"/>
</dbReference>
<sequence length="419" mass="45023">MSITCAMVLAFAIVLASQAVSGMAVTLPLYSRASNISGVDLPVTDWFSRTDNQWYTSLSVGTPPQELTVLFDTGTTVLFLPRSNCTTCPNLTLFNPDKSVTFSGLPGIEATFPFPTGADSVPLLRPEEVTCKFVHDTVSLSYGRLKIDGQHFALCDKYMGFPDPPARSPISGIMGMGIRNPSVNETPWFWNLVEDGQLESPPFSLYIPPHSLAGGQVTLGGVDESKVEGNITWTSLNAVASRDLLSYVIDQSNIYADGKVINSNLSDGSPASVPFGYAILDTAVPFIQTPRHAVSESIHAKISPNISQIDHTGAWGAPCDQMGSIAPELTFTLGNGAQALNLTIPKEYFNLGEFPGIPGTCQTLFNSPTENSELLYNGTGLWIVGSPLLDKYYTVWDGVDLRMGWGKLPGMPGFGGIHT</sequence>
<dbReference type="GO" id="GO:0004190">
    <property type="term" value="F:aspartic-type endopeptidase activity"/>
    <property type="evidence" value="ECO:0007669"/>
    <property type="project" value="UniProtKB-KW"/>
</dbReference>
<evidence type="ECO:0000256" key="1">
    <source>
        <dbReference type="ARBA" id="ARBA00007447"/>
    </source>
</evidence>
<dbReference type="GO" id="GO:0000324">
    <property type="term" value="C:fungal-type vacuole"/>
    <property type="evidence" value="ECO:0007669"/>
    <property type="project" value="TreeGrafter"/>
</dbReference>
<dbReference type="AlphaFoldDB" id="A0A2P5I258"/>
<accession>A0A2P5I258</accession>
<dbReference type="PROSITE" id="PS51767">
    <property type="entry name" value="PEPTIDASE_A1"/>
    <property type="match status" value="1"/>
</dbReference>
<evidence type="ECO:0000256" key="2">
    <source>
        <dbReference type="ARBA" id="ARBA00022750"/>
    </source>
</evidence>
<organism evidence="6 7">
    <name type="scientific">Diaporthe helianthi</name>
    <dbReference type="NCBI Taxonomy" id="158607"/>
    <lineage>
        <taxon>Eukaryota</taxon>
        <taxon>Fungi</taxon>
        <taxon>Dikarya</taxon>
        <taxon>Ascomycota</taxon>
        <taxon>Pezizomycotina</taxon>
        <taxon>Sordariomycetes</taxon>
        <taxon>Sordariomycetidae</taxon>
        <taxon>Diaporthales</taxon>
        <taxon>Diaporthaceae</taxon>
        <taxon>Diaporthe</taxon>
    </lineage>
</organism>
<dbReference type="InterPro" id="IPR001461">
    <property type="entry name" value="Aspartic_peptidase_A1"/>
</dbReference>
<keyword evidence="3" id="KW-0378">Hydrolase</keyword>
<dbReference type="Pfam" id="PF00026">
    <property type="entry name" value="Asp"/>
    <property type="match status" value="1"/>
</dbReference>
<name>A0A2P5I258_DIAHE</name>
<feature type="signal peptide" evidence="4">
    <location>
        <begin position="1"/>
        <end position="19"/>
    </location>
</feature>
<evidence type="ECO:0000256" key="4">
    <source>
        <dbReference type="SAM" id="SignalP"/>
    </source>
</evidence>
<gene>
    <name evidence="6" type="ORF">DHEL01_v204994</name>
</gene>
<dbReference type="PANTHER" id="PTHR47966:SF51">
    <property type="entry name" value="BETA-SITE APP-CLEAVING ENZYME, ISOFORM A-RELATED"/>
    <property type="match status" value="1"/>
</dbReference>
<dbReference type="EMBL" id="MAVT02000350">
    <property type="protein sequence ID" value="POS76605.1"/>
    <property type="molecule type" value="Genomic_DNA"/>
</dbReference>
<keyword evidence="7" id="KW-1185">Reference proteome</keyword>
<dbReference type="STRING" id="158607.A0A2P5I258"/>
<dbReference type="PANTHER" id="PTHR47966">
    <property type="entry name" value="BETA-SITE APP-CLEAVING ENZYME, ISOFORM A-RELATED"/>
    <property type="match status" value="1"/>
</dbReference>
<dbReference type="InterPro" id="IPR034164">
    <property type="entry name" value="Pepsin-like_dom"/>
</dbReference>
<dbReference type="InParanoid" id="A0A2P5I258"/>
<evidence type="ECO:0000256" key="3">
    <source>
        <dbReference type="RuleBase" id="RU000454"/>
    </source>
</evidence>
<proteinExistence type="inferred from homology"/>
<dbReference type="InterPro" id="IPR021109">
    <property type="entry name" value="Peptidase_aspartic_dom_sf"/>
</dbReference>
<feature type="chain" id="PRO_5015188949" description="Peptidase A1 domain-containing protein" evidence="4">
    <location>
        <begin position="20"/>
        <end position="419"/>
    </location>
</feature>
<keyword evidence="2 3" id="KW-0064">Aspartyl protease</keyword>
<feature type="domain" description="Peptidase A1" evidence="5">
    <location>
        <begin position="54"/>
        <end position="406"/>
    </location>
</feature>
<reference evidence="6" key="1">
    <citation type="submission" date="2017-09" db="EMBL/GenBank/DDBJ databases">
        <title>Polyketide synthases of a Diaporthe helianthi virulent isolate.</title>
        <authorList>
            <person name="Baroncelli R."/>
        </authorList>
    </citation>
    <scope>NUCLEOTIDE SEQUENCE [LARGE SCALE GENOMIC DNA]</scope>
    <source>
        <strain evidence="6">7/96</strain>
    </source>
</reference>
<dbReference type="CDD" id="cd05471">
    <property type="entry name" value="pepsin_like"/>
    <property type="match status" value="1"/>
</dbReference>
<comment type="caution">
    <text evidence="6">The sequence shown here is derived from an EMBL/GenBank/DDBJ whole genome shotgun (WGS) entry which is preliminary data.</text>
</comment>
<comment type="similarity">
    <text evidence="1 3">Belongs to the peptidase A1 family.</text>
</comment>
<dbReference type="SUPFAM" id="SSF50630">
    <property type="entry name" value="Acid proteases"/>
    <property type="match status" value="1"/>
</dbReference>
<dbReference type="Gene3D" id="2.40.70.10">
    <property type="entry name" value="Acid Proteases"/>
    <property type="match status" value="2"/>
</dbReference>
<dbReference type="OrthoDB" id="771136at2759"/>
<dbReference type="InterPro" id="IPR033121">
    <property type="entry name" value="PEPTIDASE_A1"/>
</dbReference>